<dbReference type="InterPro" id="IPR051388">
    <property type="entry name" value="Serpin_venom_toxin"/>
</dbReference>
<dbReference type="RefSeq" id="XP_008591828.1">
    <property type="nucleotide sequence ID" value="XM_008593606.1"/>
</dbReference>
<dbReference type="SUPFAM" id="SSF57256">
    <property type="entry name" value="Elafin-like"/>
    <property type="match status" value="1"/>
</dbReference>
<name>A0ABM0SG37_GALVR</name>
<dbReference type="Proteomes" id="UP000694923">
    <property type="component" value="Unplaced"/>
</dbReference>
<dbReference type="PRINTS" id="PR00759">
    <property type="entry name" value="BASICPTASE"/>
</dbReference>
<dbReference type="Pfam" id="PF00095">
    <property type="entry name" value="WAP"/>
    <property type="match status" value="1"/>
</dbReference>
<dbReference type="Pfam" id="PF00014">
    <property type="entry name" value="Kunitz_BPTI"/>
    <property type="match status" value="1"/>
</dbReference>
<dbReference type="PROSITE" id="PS00280">
    <property type="entry name" value="BPTI_KUNITZ_1"/>
    <property type="match status" value="1"/>
</dbReference>
<dbReference type="InterPro" id="IPR020901">
    <property type="entry name" value="Prtase_inh_Kunz-CS"/>
</dbReference>
<dbReference type="PANTHER" id="PTHR46751:SF2">
    <property type="entry name" value="EPPIN"/>
    <property type="match status" value="1"/>
</dbReference>
<protein>
    <submittedName>
        <fullName evidence="6">Eppin-like</fullName>
    </submittedName>
</protein>
<evidence type="ECO:0000256" key="1">
    <source>
        <dbReference type="ARBA" id="ARBA00023157"/>
    </source>
</evidence>
<dbReference type="PROSITE" id="PS50279">
    <property type="entry name" value="BPTI_KUNITZ_2"/>
    <property type="match status" value="1"/>
</dbReference>
<dbReference type="PROSITE" id="PS51390">
    <property type="entry name" value="WAP"/>
    <property type="match status" value="1"/>
</dbReference>
<organism evidence="5 6">
    <name type="scientific">Galeopterus variegatus</name>
    <name type="common">Malayan flying lemur</name>
    <name type="synonym">Cynocephalus variegatus</name>
    <dbReference type="NCBI Taxonomy" id="482537"/>
    <lineage>
        <taxon>Eukaryota</taxon>
        <taxon>Metazoa</taxon>
        <taxon>Chordata</taxon>
        <taxon>Craniata</taxon>
        <taxon>Vertebrata</taxon>
        <taxon>Euteleostomi</taxon>
        <taxon>Mammalia</taxon>
        <taxon>Eutheria</taxon>
        <taxon>Euarchontoglires</taxon>
        <taxon>Dermoptera</taxon>
        <taxon>Cynocephalidae</taxon>
        <taxon>Galeopterus</taxon>
    </lineage>
</organism>
<evidence type="ECO:0000313" key="5">
    <source>
        <dbReference type="Proteomes" id="UP000694923"/>
    </source>
</evidence>
<feature type="domain" description="BPTI/Kunitz inhibitor" evidence="3">
    <location>
        <begin position="73"/>
        <end position="123"/>
    </location>
</feature>
<evidence type="ECO:0000259" key="3">
    <source>
        <dbReference type="PROSITE" id="PS50279"/>
    </source>
</evidence>
<dbReference type="Gene3D" id="4.10.75.10">
    <property type="entry name" value="Elafin-like"/>
    <property type="match status" value="1"/>
</dbReference>
<proteinExistence type="predicted"/>
<keyword evidence="5" id="KW-1185">Reference proteome</keyword>
<dbReference type="InterPro" id="IPR036645">
    <property type="entry name" value="Elafin-like_sf"/>
</dbReference>
<reference evidence="6" key="1">
    <citation type="submission" date="2025-08" db="UniProtKB">
        <authorList>
            <consortium name="RefSeq"/>
        </authorList>
    </citation>
    <scope>IDENTIFICATION</scope>
</reference>
<evidence type="ECO:0000259" key="4">
    <source>
        <dbReference type="PROSITE" id="PS51390"/>
    </source>
</evidence>
<dbReference type="InterPro" id="IPR008197">
    <property type="entry name" value="WAP_dom"/>
</dbReference>
<dbReference type="CDD" id="cd22611">
    <property type="entry name" value="Kunitz_eppin"/>
    <property type="match status" value="1"/>
</dbReference>
<dbReference type="GeneID" id="103609257"/>
<dbReference type="SUPFAM" id="SSF57362">
    <property type="entry name" value="BPTI-like"/>
    <property type="match status" value="1"/>
</dbReference>
<sequence>MESSGFLCILVLFILFANVQGTSLNNWKCPRIREKCEFKERDMCTSNRECEDSKKCCVLSCGKKCLDLKKDICKMPKESGPCMAYFLRWWYSKENNTCSSFIYGGCQGNNNNFQTKSICQNTCKKTRSSS</sequence>
<dbReference type="InterPro" id="IPR036880">
    <property type="entry name" value="Kunitz_BPTI_sf"/>
</dbReference>
<dbReference type="InterPro" id="IPR002223">
    <property type="entry name" value="Kunitz_BPTI"/>
</dbReference>
<dbReference type="SMART" id="SM00131">
    <property type="entry name" value="KU"/>
    <property type="match status" value="1"/>
</dbReference>
<evidence type="ECO:0000313" key="6">
    <source>
        <dbReference type="RefSeq" id="XP_008591828.1"/>
    </source>
</evidence>
<keyword evidence="1" id="KW-1015">Disulfide bond</keyword>
<gene>
    <name evidence="6" type="primary">LOC103609257</name>
</gene>
<feature type="chain" id="PRO_5046609000" evidence="2">
    <location>
        <begin position="22"/>
        <end position="130"/>
    </location>
</feature>
<keyword evidence="2" id="KW-0732">Signal</keyword>
<evidence type="ECO:0000256" key="2">
    <source>
        <dbReference type="SAM" id="SignalP"/>
    </source>
</evidence>
<feature type="domain" description="WAP" evidence="4">
    <location>
        <begin position="21"/>
        <end position="69"/>
    </location>
</feature>
<dbReference type="PANTHER" id="PTHR46751">
    <property type="entry name" value="EPPIN"/>
    <property type="match status" value="1"/>
</dbReference>
<dbReference type="Gene3D" id="4.10.410.10">
    <property type="entry name" value="Pancreatic trypsin inhibitor Kunitz domain"/>
    <property type="match status" value="1"/>
</dbReference>
<accession>A0ABM0SG37</accession>
<feature type="signal peptide" evidence="2">
    <location>
        <begin position="1"/>
        <end position="21"/>
    </location>
</feature>